<gene>
    <name evidence="1" type="ORF">GPM918_LOCUS39251</name>
    <name evidence="2" type="ORF">SRO942_LOCUS40115</name>
</gene>
<feature type="non-terminal residue" evidence="1">
    <location>
        <position position="79"/>
    </location>
</feature>
<dbReference type="AlphaFoldDB" id="A0A815X6Y3"/>
<accession>A0A815X6Y3</accession>
<proteinExistence type="predicted"/>
<keyword evidence="3" id="KW-1185">Reference proteome</keyword>
<sequence>MVRDKIRINTKNERRKLILKKKPQINNDLLTTKQNEFETKIDQMIKTQINIKEMNIDEINETLTKIIVDTAGKLAKEPN</sequence>
<dbReference type="EMBL" id="CAJOBC010092923">
    <property type="protein sequence ID" value="CAF4412941.1"/>
    <property type="molecule type" value="Genomic_DNA"/>
</dbReference>
<dbReference type="EMBL" id="CAJNOQ010027232">
    <property type="protein sequence ID" value="CAF1551874.1"/>
    <property type="molecule type" value="Genomic_DNA"/>
</dbReference>
<name>A0A815X6Y3_9BILA</name>
<organism evidence="1 3">
    <name type="scientific">Didymodactylos carnosus</name>
    <dbReference type="NCBI Taxonomy" id="1234261"/>
    <lineage>
        <taxon>Eukaryota</taxon>
        <taxon>Metazoa</taxon>
        <taxon>Spiralia</taxon>
        <taxon>Gnathifera</taxon>
        <taxon>Rotifera</taxon>
        <taxon>Eurotatoria</taxon>
        <taxon>Bdelloidea</taxon>
        <taxon>Philodinida</taxon>
        <taxon>Philodinidae</taxon>
        <taxon>Didymodactylos</taxon>
    </lineage>
</organism>
<dbReference type="Proteomes" id="UP000663829">
    <property type="component" value="Unassembled WGS sequence"/>
</dbReference>
<evidence type="ECO:0000313" key="3">
    <source>
        <dbReference type="Proteomes" id="UP000663829"/>
    </source>
</evidence>
<evidence type="ECO:0000313" key="2">
    <source>
        <dbReference type="EMBL" id="CAF4412941.1"/>
    </source>
</evidence>
<protein>
    <submittedName>
        <fullName evidence="1">Uncharacterized protein</fullName>
    </submittedName>
</protein>
<reference evidence="1" key="1">
    <citation type="submission" date="2021-02" db="EMBL/GenBank/DDBJ databases">
        <authorList>
            <person name="Nowell W R."/>
        </authorList>
    </citation>
    <scope>NUCLEOTIDE SEQUENCE</scope>
</reference>
<evidence type="ECO:0000313" key="1">
    <source>
        <dbReference type="EMBL" id="CAF1551874.1"/>
    </source>
</evidence>
<comment type="caution">
    <text evidence="1">The sequence shown here is derived from an EMBL/GenBank/DDBJ whole genome shotgun (WGS) entry which is preliminary data.</text>
</comment>
<dbReference type="Proteomes" id="UP000681722">
    <property type="component" value="Unassembled WGS sequence"/>
</dbReference>